<feature type="domain" description="Histidine kinase" evidence="10">
    <location>
        <begin position="287"/>
        <end position="509"/>
    </location>
</feature>
<keyword evidence="8 9" id="KW-0472">Membrane</keyword>
<dbReference type="GO" id="GO:0005886">
    <property type="term" value="C:plasma membrane"/>
    <property type="evidence" value="ECO:0007669"/>
    <property type="project" value="TreeGrafter"/>
</dbReference>
<dbReference type="Pfam" id="PF02518">
    <property type="entry name" value="HATPase_c"/>
    <property type="match status" value="1"/>
</dbReference>
<dbReference type="FunFam" id="3.30.565.10:FF:000006">
    <property type="entry name" value="Sensor histidine kinase WalK"/>
    <property type="match status" value="1"/>
</dbReference>
<evidence type="ECO:0000256" key="9">
    <source>
        <dbReference type="SAM" id="Phobius"/>
    </source>
</evidence>
<evidence type="ECO:0000259" key="10">
    <source>
        <dbReference type="PROSITE" id="PS50109"/>
    </source>
</evidence>
<keyword evidence="5" id="KW-0808">Transferase</keyword>
<organism evidence="12 13">
    <name type="scientific">Pseudoteredinibacter isoporae</name>
    <dbReference type="NCBI Taxonomy" id="570281"/>
    <lineage>
        <taxon>Bacteria</taxon>
        <taxon>Pseudomonadati</taxon>
        <taxon>Pseudomonadota</taxon>
        <taxon>Gammaproteobacteria</taxon>
        <taxon>Cellvibrionales</taxon>
        <taxon>Cellvibrionaceae</taxon>
        <taxon>Pseudoteredinibacter</taxon>
    </lineage>
</organism>
<dbReference type="PANTHER" id="PTHR45453:SF1">
    <property type="entry name" value="PHOSPHATE REGULON SENSOR PROTEIN PHOR"/>
    <property type="match status" value="1"/>
</dbReference>
<dbReference type="PROSITE" id="PS50109">
    <property type="entry name" value="HIS_KIN"/>
    <property type="match status" value="1"/>
</dbReference>
<dbReference type="RefSeq" id="WP_166844451.1">
    <property type="nucleotide sequence ID" value="NZ_JAAONY010000002.1"/>
</dbReference>
<accession>A0A7X0JUE7</accession>
<dbReference type="SMART" id="SM00388">
    <property type="entry name" value="HisKA"/>
    <property type="match status" value="1"/>
</dbReference>
<gene>
    <name evidence="12" type="ORF">HNR48_001905</name>
</gene>
<dbReference type="InterPro" id="IPR050351">
    <property type="entry name" value="BphY/WalK/GraS-like"/>
</dbReference>
<protein>
    <recommendedName>
        <fullName evidence="3">histidine kinase</fullName>
        <ecNumber evidence="3">2.7.13.3</ecNumber>
    </recommendedName>
</protein>
<dbReference type="Gene3D" id="6.10.340.10">
    <property type="match status" value="1"/>
</dbReference>
<comment type="caution">
    <text evidence="12">The sequence shown here is derived from an EMBL/GenBank/DDBJ whole genome shotgun (WGS) entry which is preliminary data.</text>
</comment>
<keyword evidence="13" id="KW-1185">Reference proteome</keyword>
<evidence type="ECO:0000256" key="7">
    <source>
        <dbReference type="ARBA" id="ARBA00023012"/>
    </source>
</evidence>
<dbReference type="InterPro" id="IPR003661">
    <property type="entry name" value="HisK_dim/P_dom"/>
</dbReference>
<dbReference type="EC" id="2.7.13.3" evidence="3"/>
<evidence type="ECO:0000256" key="5">
    <source>
        <dbReference type="ARBA" id="ARBA00022679"/>
    </source>
</evidence>
<keyword evidence="4" id="KW-0597">Phosphoprotein</keyword>
<dbReference type="EMBL" id="JACHHT010000002">
    <property type="protein sequence ID" value="MBB6521620.1"/>
    <property type="molecule type" value="Genomic_DNA"/>
</dbReference>
<evidence type="ECO:0000256" key="1">
    <source>
        <dbReference type="ARBA" id="ARBA00000085"/>
    </source>
</evidence>
<sequence>MNQEEQSVKLMRSSIFSTLSAKLSLALVLIVATLGIGVFVASQAWMRVYYDELTQKLNFDIAKYVNGEYQLIQDESNTPSTEAIKQVAHVAMVVNPVVEVYLLDVHGHIIGHDLPPESVLLKQVPIEPIQAFIDGTEEFPLRGQDPRQPDVEKVFSAAAIENDGQLQGYLYVILGGQAYDNIGDGLKDSYSRTMVFTAIALITLVAVLTGLLVFRLLVRRLSALSHKMHNFARHELPQVATDPIQQAVAKDEIELLQLTFESMSGQIKQQFELLREADATRRELISNVSHDLRTPLATIQGYLETLLIKNGTLNEAERLEYLNTAMKSSRRLGQLIGDLFELSKLESNHTRPNFERFSLAELVFDTAQEFRLELEAKQIKLDIHNEQNNALVFADISLMQRVFENLLRNAIAYTPEGGLIELGIVADPNSAQKIKVTVGDTGRGISEEDLPYIFDRFYANPDRSREDVSSTGLGLAIVKRILDIHEANIQVKSKINQGTRFEFELPKEQAA</sequence>
<dbReference type="GO" id="GO:0004721">
    <property type="term" value="F:phosphoprotein phosphatase activity"/>
    <property type="evidence" value="ECO:0007669"/>
    <property type="project" value="TreeGrafter"/>
</dbReference>
<evidence type="ECO:0000256" key="2">
    <source>
        <dbReference type="ARBA" id="ARBA00004370"/>
    </source>
</evidence>
<evidence type="ECO:0000256" key="6">
    <source>
        <dbReference type="ARBA" id="ARBA00022777"/>
    </source>
</evidence>
<dbReference type="Gene3D" id="3.30.565.10">
    <property type="entry name" value="Histidine kinase-like ATPase, C-terminal domain"/>
    <property type="match status" value="1"/>
</dbReference>
<dbReference type="SUPFAM" id="SSF55874">
    <property type="entry name" value="ATPase domain of HSP90 chaperone/DNA topoisomerase II/histidine kinase"/>
    <property type="match status" value="1"/>
</dbReference>
<dbReference type="InterPro" id="IPR003594">
    <property type="entry name" value="HATPase_dom"/>
</dbReference>
<dbReference type="PROSITE" id="PS50885">
    <property type="entry name" value="HAMP"/>
    <property type="match status" value="1"/>
</dbReference>
<keyword evidence="9" id="KW-1133">Transmembrane helix</keyword>
<keyword evidence="9" id="KW-0812">Transmembrane</keyword>
<dbReference type="GO" id="GO:0000155">
    <property type="term" value="F:phosphorelay sensor kinase activity"/>
    <property type="evidence" value="ECO:0007669"/>
    <property type="project" value="InterPro"/>
</dbReference>
<dbReference type="CDD" id="cd00082">
    <property type="entry name" value="HisKA"/>
    <property type="match status" value="1"/>
</dbReference>
<keyword evidence="6 12" id="KW-0418">Kinase</keyword>
<dbReference type="FunFam" id="1.10.287.130:FF:000001">
    <property type="entry name" value="Two-component sensor histidine kinase"/>
    <property type="match status" value="1"/>
</dbReference>
<evidence type="ECO:0000256" key="3">
    <source>
        <dbReference type="ARBA" id="ARBA00012438"/>
    </source>
</evidence>
<dbReference type="SUPFAM" id="SSF47384">
    <property type="entry name" value="Homodimeric domain of signal transducing histidine kinase"/>
    <property type="match status" value="1"/>
</dbReference>
<feature type="transmembrane region" description="Helical" evidence="9">
    <location>
        <begin position="194"/>
        <end position="218"/>
    </location>
</feature>
<dbReference type="InterPro" id="IPR003660">
    <property type="entry name" value="HAMP_dom"/>
</dbReference>
<dbReference type="PRINTS" id="PR00344">
    <property type="entry name" value="BCTRLSENSOR"/>
</dbReference>
<comment type="subcellular location">
    <subcellularLocation>
        <location evidence="2">Membrane</location>
    </subcellularLocation>
</comment>
<dbReference type="PANTHER" id="PTHR45453">
    <property type="entry name" value="PHOSPHATE REGULON SENSOR PROTEIN PHOR"/>
    <property type="match status" value="1"/>
</dbReference>
<dbReference type="Pfam" id="PF00512">
    <property type="entry name" value="HisKA"/>
    <property type="match status" value="1"/>
</dbReference>
<dbReference type="InterPro" id="IPR004358">
    <property type="entry name" value="Sig_transdc_His_kin-like_C"/>
</dbReference>
<dbReference type="AlphaFoldDB" id="A0A7X0JUE7"/>
<feature type="domain" description="HAMP" evidence="11">
    <location>
        <begin position="215"/>
        <end position="272"/>
    </location>
</feature>
<keyword evidence="7" id="KW-0902">Two-component regulatory system</keyword>
<evidence type="ECO:0000313" key="13">
    <source>
        <dbReference type="Proteomes" id="UP000528457"/>
    </source>
</evidence>
<dbReference type="InParanoid" id="A0A7X0JUE7"/>
<dbReference type="SMART" id="SM00304">
    <property type="entry name" value="HAMP"/>
    <property type="match status" value="1"/>
</dbReference>
<name>A0A7X0JUE7_9GAMM</name>
<dbReference type="InterPro" id="IPR036890">
    <property type="entry name" value="HATPase_C_sf"/>
</dbReference>
<evidence type="ECO:0000256" key="8">
    <source>
        <dbReference type="ARBA" id="ARBA00023136"/>
    </source>
</evidence>
<reference evidence="12 13" key="1">
    <citation type="submission" date="2020-08" db="EMBL/GenBank/DDBJ databases">
        <title>Genomic Encyclopedia of Type Strains, Phase IV (KMG-IV): sequencing the most valuable type-strain genomes for metagenomic binning, comparative biology and taxonomic classification.</title>
        <authorList>
            <person name="Goeker M."/>
        </authorList>
    </citation>
    <scope>NUCLEOTIDE SEQUENCE [LARGE SCALE GENOMIC DNA]</scope>
    <source>
        <strain evidence="12 13">DSM 22368</strain>
    </source>
</reference>
<evidence type="ECO:0000313" key="12">
    <source>
        <dbReference type="EMBL" id="MBB6521620.1"/>
    </source>
</evidence>
<dbReference type="InterPro" id="IPR036097">
    <property type="entry name" value="HisK_dim/P_sf"/>
</dbReference>
<dbReference type="SMART" id="SM00387">
    <property type="entry name" value="HATPase_c"/>
    <property type="match status" value="1"/>
</dbReference>
<dbReference type="InterPro" id="IPR005467">
    <property type="entry name" value="His_kinase_dom"/>
</dbReference>
<comment type="catalytic activity">
    <reaction evidence="1">
        <text>ATP + protein L-histidine = ADP + protein N-phospho-L-histidine.</text>
        <dbReference type="EC" id="2.7.13.3"/>
    </reaction>
</comment>
<evidence type="ECO:0000259" key="11">
    <source>
        <dbReference type="PROSITE" id="PS50885"/>
    </source>
</evidence>
<dbReference type="GO" id="GO:0016036">
    <property type="term" value="P:cellular response to phosphate starvation"/>
    <property type="evidence" value="ECO:0007669"/>
    <property type="project" value="TreeGrafter"/>
</dbReference>
<evidence type="ECO:0000256" key="4">
    <source>
        <dbReference type="ARBA" id="ARBA00022553"/>
    </source>
</evidence>
<dbReference type="Proteomes" id="UP000528457">
    <property type="component" value="Unassembled WGS sequence"/>
</dbReference>
<proteinExistence type="predicted"/>
<feature type="transmembrane region" description="Helical" evidence="9">
    <location>
        <begin position="21"/>
        <end position="46"/>
    </location>
</feature>
<dbReference type="Gene3D" id="1.10.287.130">
    <property type="match status" value="1"/>
</dbReference>